<organism evidence="2 3">
    <name type="scientific">Ramularia collo-cygni</name>
    <dbReference type="NCBI Taxonomy" id="112498"/>
    <lineage>
        <taxon>Eukaryota</taxon>
        <taxon>Fungi</taxon>
        <taxon>Dikarya</taxon>
        <taxon>Ascomycota</taxon>
        <taxon>Pezizomycotina</taxon>
        <taxon>Dothideomycetes</taxon>
        <taxon>Dothideomycetidae</taxon>
        <taxon>Mycosphaerellales</taxon>
        <taxon>Mycosphaerellaceae</taxon>
        <taxon>Ramularia</taxon>
    </lineage>
</organism>
<proteinExistence type="predicted"/>
<dbReference type="RefSeq" id="XP_023624638.1">
    <property type="nucleotide sequence ID" value="XM_023768870.1"/>
</dbReference>
<sequence length="122" mass="13121">MIVSYAKHPRHTINLNSPTSTPSKNDRPPEHMQRSDRHKTETLGGHTPPTLASGDSKAQSNTSCASTTLNTNTPGQLGPKIARRSATYPDATLLGRLFCHGSAGSLRLIMHGMVIRSGAVHR</sequence>
<evidence type="ECO:0000256" key="1">
    <source>
        <dbReference type="SAM" id="MobiDB-lite"/>
    </source>
</evidence>
<dbReference type="GeneID" id="35598785"/>
<dbReference type="EMBL" id="FJUY01000004">
    <property type="protein sequence ID" value="CZT17747.1"/>
    <property type="molecule type" value="Genomic_DNA"/>
</dbReference>
<gene>
    <name evidence="2" type="ORF">RCC_03584</name>
</gene>
<dbReference type="AlphaFoldDB" id="A0A2D3UZD2"/>
<evidence type="ECO:0000313" key="2">
    <source>
        <dbReference type="EMBL" id="CZT17747.1"/>
    </source>
</evidence>
<reference evidence="2 3" key="1">
    <citation type="submission" date="2016-03" db="EMBL/GenBank/DDBJ databases">
        <authorList>
            <person name="Ploux O."/>
        </authorList>
    </citation>
    <scope>NUCLEOTIDE SEQUENCE [LARGE SCALE GENOMIC DNA]</scope>
    <source>
        <strain evidence="2 3">URUG2</strain>
    </source>
</reference>
<accession>A0A2D3UZD2</accession>
<evidence type="ECO:0000313" key="3">
    <source>
        <dbReference type="Proteomes" id="UP000225277"/>
    </source>
</evidence>
<protein>
    <submittedName>
        <fullName evidence="2">Uncharacterized protein</fullName>
    </submittedName>
</protein>
<feature type="region of interest" description="Disordered" evidence="1">
    <location>
        <begin position="1"/>
        <end position="80"/>
    </location>
</feature>
<dbReference type="Proteomes" id="UP000225277">
    <property type="component" value="Unassembled WGS sequence"/>
</dbReference>
<name>A0A2D3UZD2_9PEZI</name>
<feature type="compositionally biased region" description="Basic and acidic residues" evidence="1">
    <location>
        <begin position="24"/>
        <end position="41"/>
    </location>
</feature>
<feature type="compositionally biased region" description="Polar residues" evidence="1">
    <location>
        <begin position="13"/>
        <end position="23"/>
    </location>
</feature>
<keyword evidence="3" id="KW-1185">Reference proteome</keyword>
<feature type="compositionally biased region" description="Polar residues" evidence="1">
    <location>
        <begin position="56"/>
        <end position="75"/>
    </location>
</feature>